<dbReference type="PANTHER" id="PTHR24220:SF86">
    <property type="entry name" value="ABC TRANSPORTER ABCH.1"/>
    <property type="match status" value="1"/>
</dbReference>
<evidence type="ECO:0000313" key="5">
    <source>
        <dbReference type="EMBL" id="MFC2926956.1"/>
    </source>
</evidence>
<dbReference type="EMBL" id="JBHRSV010000028">
    <property type="protein sequence ID" value="MFC2926956.1"/>
    <property type="molecule type" value="Genomic_DNA"/>
</dbReference>
<comment type="caution">
    <text evidence="5">The sequence shown here is derived from an EMBL/GenBank/DDBJ whole genome shotgun (WGS) entry which is preliminary data.</text>
</comment>
<sequence>MNRVIHASNLNRTFRHGHEQTIALCDVALSIPPASMTVFVGASGSGKSTLLALIGLLDRPDTTSHLEIAGRCALTMSSHDMAEARSELIGFLFQDAKLIERMSVVENVALPLAYRGIDRKTRETRALNWLERVGLASRARLSPCKLSGGERQRAALARAMIAEPKILICDEPTAALDEGRASELNALLRDVASGGTAVLIATHDPAVIERADRAYLLDRGRLAQVHGSEALRERGLQNMAAVWSHRQSAGGV</sequence>
<dbReference type="RefSeq" id="WP_343162943.1">
    <property type="nucleotide sequence ID" value="NZ_JBHRSV010000028.1"/>
</dbReference>
<keyword evidence="3 5" id="KW-0067">ATP-binding</keyword>
<gene>
    <name evidence="5" type="ORF">ACFOOR_12635</name>
</gene>
<evidence type="ECO:0000256" key="3">
    <source>
        <dbReference type="ARBA" id="ARBA00022840"/>
    </source>
</evidence>
<proteinExistence type="predicted"/>
<dbReference type="InterPro" id="IPR003439">
    <property type="entry name" value="ABC_transporter-like_ATP-bd"/>
</dbReference>
<dbReference type="InterPro" id="IPR015854">
    <property type="entry name" value="ABC_transpr_LolD-like"/>
</dbReference>
<dbReference type="InterPro" id="IPR003593">
    <property type="entry name" value="AAA+_ATPase"/>
</dbReference>
<evidence type="ECO:0000313" key="6">
    <source>
        <dbReference type="Proteomes" id="UP001595379"/>
    </source>
</evidence>
<dbReference type="GO" id="GO:0005524">
    <property type="term" value="F:ATP binding"/>
    <property type="evidence" value="ECO:0007669"/>
    <property type="project" value="UniProtKB-KW"/>
</dbReference>
<dbReference type="PANTHER" id="PTHR24220">
    <property type="entry name" value="IMPORT ATP-BINDING PROTEIN"/>
    <property type="match status" value="1"/>
</dbReference>
<dbReference type="InterPro" id="IPR017871">
    <property type="entry name" value="ABC_transporter-like_CS"/>
</dbReference>
<dbReference type="InterPro" id="IPR027417">
    <property type="entry name" value="P-loop_NTPase"/>
</dbReference>
<dbReference type="Pfam" id="PF00005">
    <property type="entry name" value="ABC_tran"/>
    <property type="match status" value="1"/>
</dbReference>
<keyword evidence="1" id="KW-0813">Transport</keyword>
<dbReference type="CDD" id="cd03255">
    <property type="entry name" value="ABC_MJ0796_LolCDE_FtsE"/>
    <property type="match status" value="1"/>
</dbReference>
<feature type="domain" description="ABC transporter" evidence="4">
    <location>
        <begin position="5"/>
        <end position="244"/>
    </location>
</feature>
<dbReference type="PROSITE" id="PS00211">
    <property type="entry name" value="ABC_TRANSPORTER_1"/>
    <property type="match status" value="1"/>
</dbReference>
<evidence type="ECO:0000259" key="4">
    <source>
        <dbReference type="PROSITE" id="PS50893"/>
    </source>
</evidence>
<accession>A0ABV6ZZK5</accession>
<dbReference type="PROSITE" id="PS50893">
    <property type="entry name" value="ABC_TRANSPORTER_2"/>
    <property type="match status" value="1"/>
</dbReference>
<dbReference type="InterPro" id="IPR017911">
    <property type="entry name" value="MacB-like_ATP-bd"/>
</dbReference>
<keyword evidence="2" id="KW-0547">Nucleotide-binding</keyword>
<evidence type="ECO:0000256" key="1">
    <source>
        <dbReference type="ARBA" id="ARBA00022448"/>
    </source>
</evidence>
<evidence type="ECO:0000256" key="2">
    <source>
        <dbReference type="ARBA" id="ARBA00022741"/>
    </source>
</evidence>
<dbReference type="Gene3D" id="3.40.50.300">
    <property type="entry name" value="P-loop containing nucleotide triphosphate hydrolases"/>
    <property type="match status" value="1"/>
</dbReference>
<dbReference type="SMART" id="SM00382">
    <property type="entry name" value="AAA"/>
    <property type="match status" value="1"/>
</dbReference>
<dbReference type="Proteomes" id="UP001595379">
    <property type="component" value="Unassembled WGS sequence"/>
</dbReference>
<dbReference type="SUPFAM" id="SSF52540">
    <property type="entry name" value="P-loop containing nucleoside triphosphate hydrolases"/>
    <property type="match status" value="1"/>
</dbReference>
<name>A0ABV6ZZK5_9PROT</name>
<reference evidence="6" key="1">
    <citation type="journal article" date="2019" name="Int. J. Syst. Evol. Microbiol.">
        <title>The Global Catalogue of Microorganisms (GCM) 10K type strain sequencing project: providing services to taxonomists for standard genome sequencing and annotation.</title>
        <authorList>
            <consortium name="The Broad Institute Genomics Platform"/>
            <consortium name="The Broad Institute Genome Sequencing Center for Infectious Disease"/>
            <person name="Wu L."/>
            <person name="Ma J."/>
        </authorList>
    </citation>
    <scope>NUCLEOTIDE SEQUENCE [LARGE SCALE GENOMIC DNA]</scope>
    <source>
        <strain evidence="6">KCTC 52487</strain>
    </source>
</reference>
<organism evidence="5 6">
    <name type="scientific">Hyphobacterium vulgare</name>
    <dbReference type="NCBI Taxonomy" id="1736751"/>
    <lineage>
        <taxon>Bacteria</taxon>
        <taxon>Pseudomonadati</taxon>
        <taxon>Pseudomonadota</taxon>
        <taxon>Alphaproteobacteria</taxon>
        <taxon>Maricaulales</taxon>
        <taxon>Maricaulaceae</taxon>
        <taxon>Hyphobacterium</taxon>
    </lineage>
</organism>
<protein>
    <submittedName>
        <fullName evidence="5">ABC transporter ATP-binding protein</fullName>
    </submittedName>
</protein>
<keyword evidence="6" id="KW-1185">Reference proteome</keyword>